<accession>A0A5M8QX55</accession>
<evidence type="ECO:0000313" key="1">
    <source>
        <dbReference type="EMBL" id="KAA6438993.1"/>
    </source>
</evidence>
<dbReference type="Pfam" id="PF03928">
    <property type="entry name" value="HbpS-like"/>
    <property type="match status" value="1"/>
</dbReference>
<dbReference type="EMBL" id="VBSN01000038">
    <property type="protein sequence ID" value="KAA6438993.1"/>
    <property type="molecule type" value="Genomic_DNA"/>
</dbReference>
<dbReference type="Gene3D" id="3.30.450.150">
    <property type="entry name" value="Haem-degrading domain"/>
    <property type="match status" value="1"/>
</dbReference>
<dbReference type="InterPro" id="IPR052517">
    <property type="entry name" value="GlcG_carb_metab_protein"/>
</dbReference>
<gene>
    <name evidence="1" type="ORF">FEM33_11935</name>
</gene>
<dbReference type="PANTHER" id="PTHR34309:SF1">
    <property type="entry name" value="PROTEIN GLCG"/>
    <property type="match status" value="1"/>
</dbReference>
<dbReference type="RefSeq" id="WP_139012251.1">
    <property type="nucleotide sequence ID" value="NZ_VBSN01000038.1"/>
</dbReference>
<dbReference type="InterPro" id="IPR038084">
    <property type="entry name" value="PduO/GlcC-like_sf"/>
</dbReference>
<dbReference type="PANTHER" id="PTHR34309">
    <property type="entry name" value="SLR1406 PROTEIN"/>
    <property type="match status" value="1"/>
</dbReference>
<dbReference type="OrthoDB" id="9778896at2"/>
<keyword evidence="2" id="KW-1185">Reference proteome</keyword>
<sequence>MNISLQQAEKAITAAKAKAAETGTLMNIAVVDAGANLVAFVRMDNAWLGSVEIAQIKARTARYFDMPTGEIGKLSQPGGPLYNIEHSNRGLITFPGGLPIKDSNGTIIGAIGVSGSTVENDHIVAQAGVDGVYADQ</sequence>
<proteinExistence type="predicted"/>
<protein>
    <submittedName>
        <fullName evidence="1">Heme-binding protein</fullName>
    </submittedName>
</protein>
<dbReference type="InterPro" id="IPR005624">
    <property type="entry name" value="PduO/GlcC-like"/>
</dbReference>
<organism evidence="1 2">
    <name type="scientific">Dyadobacter flavalbus</name>
    <dbReference type="NCBI Taxonomy" id="2579942"/>
    <lineage>
        <taxon>Bacteria</taxon>
        <taxon>Pseudomonadati</taxon>
        <taxon>Bacteroidota</taxon>
        <taxon>Cytophagia</taxon>
        <taxon>Cytophagales</taxon>
        <taxon>Spirosomataceae</taxon>
        <taxon>Dyadobacter</taxon>
    </lineage>
</organism>
<dbReference type="SUPFAM" id="SSF143744">
    <property type="entry name" value="GlcG-like"/>
    <property type="match status" value="1"/>
</dbReference>
<reference evidence="1 2" key="1">
    <citation type="submission" date="2019-05" db="EMBL/GenBank/DDBJ databases">
        <authorList>
            <person name="Qu J.-H."/>
        </authorList>
    </citation>
    <scope>NUCLEOTIDE SEQUENCE [LARGE SCALE GENOMIC DNA]</scope>
    <source>
        <strain evidence="1 2">NS28</strain>
    </source>
</reference>
<name>A0A5M8QX55_9BACT</name>
<evidence type="ECO:0000313" key="2">
    <source>
        <dbReference type="Proteomes" id="UP000323994"/>
    </source>
</evidence>
<dbReference type="AlphaFoldDB" id="A0A5M8QX55"/>
<comment type="caution">
    <text evidence="1">The sequence shown here is derived from an EMBL/GenBank/DDBJ whole genome shotgun (WGS) entry which is preliminary data.</text>
</comment>
<dbReference type="Proteomes" id="UP000323994">
    <property type="component" value="Unassembled WGS sequence"/>
</dbReference>